<dbReference type="Proteomes" id="UP001166251">
    <property type="component" value="Unassembled WGS sequence"/>
</dbReference>
<sequence length="293" mass="33907">MATVIDLKGEYTMHINHGIRGQVMGSTLTPDIEQAIADNLALFDSHGLADLNKANLQDRVDSKFVLPLALLPQLLVHCRNHYSALEINGNRTSSYYNQYFDTAQMRFYQDHHNGKLNRYKVRQRTYLDTNTQFLEVKFKNNQRRTIKSRVACGDNWQSQFDCESFIQRQLGTNYSNLQLAQVGGYRRIALANEAIPERLTLDFELWYQAAENSERIELPGFFIAELKQSKRSKLSPFYQLMSALNYSPISFSKYCIGCALTHPTQVKYNRFKPTLMKLNQLTGRLPFSESRSY</sequence>
<reference evidence="2" key="1">
    <citation type="submission" date="2021-07" db="EMBL/GenBank/DDBJ databases">
        <title>Neiella marina sp. nov., isolated from the intestinal content of sea cucumber Apostichopus japonicus.</title>
        <authorList>
            <person name="Bai X."/>
        </authorList>
    </citation>
    <scope>NUCLEOTIDE SEQUENCE</scope>
    <source>
        <strain evidence="2">126</strain>
    </source>
</reference>
<dbReference type="EMBL" id="JAHZSS010000002">
    <property type="protein sequence ID" value="MBW8189892.1"/>
    <property type="molecule type" value="Genomic_DNA"/>
</dbReference>
<protein>
    <submittedName>
        <fullName evidence="2">Polyphosphate polymerase domain-containing protein</fullName>
    </submittedName>
</protein>
<dbReference type="InterPro" id="IPR042267">
    <property type="entry name" value="VTC_sf"/>
</dbReference>
<dbReference type="Pfam" id="PF09359">
    <property type="entry name" value="VTC"/>
    <property type="match status" value="1"/>
</dbReference>
<name>A0ABS7EDX8_9GAMM</name>
<evidence type="ECO:0000259" key="1">
    <source>
        <dbReference type="Pfam" id="PF09359"/>
    </source>
</evidence>
<accession>A0ABS7EDX8</accession>
<dbReference type="CDD" id="cd07750">
    <property type="entry name" value="PolyPPase_VTC_like"/>
    <property type="match status" value="1"/>
</dbReference>
<comment type="caution">
    <text evidence="2">The sequence shown here is derived from an EMBL/GenBank/DDBJ whole genome shotgun (WGS) entry which is preliminary data.</text>
</comment>
<organism evidence="2 3">
    <name type="scientific">Neiella holothuriorum</name>
    <dbReference type="NCBI Taxonomy" id="2870530"/>
    <lineage>
        <taxon>Bacteria</taxon>
        <taxon>Pseudomonadati</taxon>
        <taxon>Pseudomonadota</taxon>
        <taxon>Gammaproteobacteria</taxon>
        <taxon>Alteromonadales</taxon>
        <taxon>Echinimonadaceae</taxon>
        <taxon>Neiella</taxon>
    </lineage>
</organism>
<dbReference type="RefSeq" id="WP_220102573.1">
    <property type="nucleotide sequence ID" value="NZ_JAHZSS010000002.1"/>
</dbReference>
<evidence type="ECO:0000313" key="2">
    <source>
        <dbReference type="EMBL" id="MBW8189892.1"/>
    </source>
</evidence>
<evidence type="ECO:0000313" key="3">
    <source>
        <dbReference type="Proteomes" id="UP001166251"/>
    </source>
</evidence>
<dbReference type="Gene3D" id="3.20.100.30">
    <property type="entry name" value="VTC, catalytic tunnel domain"/>
    <property type="match status" value="1"/>
</dbReference>
<proteinExistence type="predicted"/>
<keyword evidence="3" id="KW-1185">Reference proteome</keyword>
<feature type="domain" description="VTC" evidence="1">
    <location>
        <begin position="59"/>
        <end position="262"/>
    </location>
</feature>
<gene>
    <name evidence="2" type="ORF">K0504_02495</name>
</gene>
<dbReference type="InterPro" id="IPR018966">
    <property type="entry name" value="VTC_domain"/>
</dbReference>